<dbReference type="Pfam" id="PF22995">
    <property type="entry name" value="C2CH-3rd_BIRD-IDD"/>
    <property type="match status" value="1"/>
</dbReference>
<dbReference type="GO" id="GO:0003700">
    <property type="term" value="F:DNA-binding transcription factor activity"/>
    <property type="evidence" value="ECO:0007669"/>
    <property type="project" value="TreeGrafter"/>
</dbReference>
<feature type="compositionally biased region" description="Low complexity" evidence="9">
    <location>
        <begin position="272"/>
        <end position="290"/>
    </location>
</feature>
<sequence>MPVDLDNSSTASGEASVSSSGNQSQPPKPTAKKKRNLPGMPDPDAEVIALSPKTLMATNRFVCEICNKGFQRDQNLQLHRRGHNLPWKLRQRSSKEVKKRVYVCPEPSCVHHDPSRALGDLTGIKKHFCRKHGEKKWKCDKCSKKYAVQSDWKAHSKICGTREYKCDCGTLFSRRDSFITHRAFCDALAEESARAQTQNQALVNPNKESDPNNQAVDSSPPAPPPAPAQPQPQAQAPPAPPRPTGVMSSVLPNKNPELPENPPQILEEAPATTGLNGSCSSTTSSSGNGSTSCSVFASLFASSTASASMQTPQTPAFTDLIRAMAPPDPPTDLARPSSTESISLCLSTNPGSSMFGNAGQERRQYTAPPQPAMSATALLQKAAQMGAAATNASFLRGFGIVSSTSSSGQQDGLHWSQRQVEPENSSVAAGLGLGHCDGGSGLKELMMGTPSVFGPKQTTLDFLGLGMAAGGSPSSGLSALITSIGSGLDVAAAAAAAASYGGAEFSGKDIGRNS</sequence>
<evidence type="ECO:0000313" key="13">
    <source>
        <dbReference type="Proteomes" id="UP000516437"/>
    </source>
</evidence>
<reference evidence="12 13" key="3">
    <citation type="journal article" date="2019" name="Plant Biotechnol. J.">
        <title>The red bayberry genome and genetic basis of sex determination.</title>
        <authorList>
            <person name="Jia H.M."/>
            <person name="Jia H.J."/>
            <person name="Cai Q.L."/>
            <person name="Wang Y."/>
            <person name="Zhao H.B."/>
            <person name="Yang W.F."/>
            <person name="Wang G.Y."/>
            <person name="Li Y.H."/>
            <person name="Zhan D.L."/>
            <person name="Shen Y.T."/>
            <person name="Niu Q.F."/>
            <person name="Chang L."/>
            <person name="Qiu J."/>
            <person name="Zhao L."/>
            <person name="Xie H.B."/>
            <person name="Fu W.Y."/>
            <person name="Jin J."/>
            <person name="Li X.W."/>
            <person name="Jiao Y."/>
            <person name="Zhou C.C."/>
            <person name="Tu T."/>
            <person name="Chai C.Y."/>
            <person name="Gao J.L."/>
            <person name="Fan L.J."/>
            <person name="van de Weg E."/>
            <person name="Wang J.Y."/>
            <person name="Gao Z.S."/>
        </authorList>
    </citation>
    <scope>NUCLEOTIDE SEQUENCE [LARGE SCALE GENOMIC DNA]</scope>
    <source>
        <tissue evidence="12">Leaves</tissue>
    </source>
</reference>
<dbReference type="SUPFAM" id="SSF57667">
    <property type="entry name" value="beta-beta-alpha zinc fingers"/>
    <property type="match status" value="1"/>
</dbReference>
<dbReference type="GO" id="GO:0003677">
    <property type="term" value="F:DNA binding"/>
    <property type="evidence" value="ECO:0007669"/>
    <property type="project" value="UniProtKB-KW"/>
</dbReference>
<dbReference type="InterPro" id="IPR055187">
    <property type="entry name" value="C2CH-3rd_BIRD-IDD"/>
</dbReference>
<accession>K9P0T0</accession>
<dbReference type="InterPro" id="IPR013087">
    <property type="entry name" value="Znf_C2H2_type"/>
</dbReference>
<evidence type="ECO:0000256" key="6">
    <source>
        <dbReference type="ARBA" id="ARBA00023125"/>
    </source>
</evidence>
<dbReference type="Gene3D" id="3.30.160.60">
    <property type="entry name" value="Classic Zinc Finger"/>
    <property type="match status" value="2"/>
</dbReference>
<keyword evidence="4" id="KW-0862">Zinc</keyword>
<evidence type="ECO:0000256" key="1">
    <source>
        <dbReference type="ARBA" id="ARBA00022723"/>
    </source>
</evidence>
<dbReference type="OrthoDB" id="6354171at2759"/>
<dbReference type="FunFam" id="3.30.160.60:FF:000554">
    <property type="entry name" value="protein indeterminate-domain 12-like"/>
    <property type="match status" value="1"/>
</dbReference>
<keyword evidence="3 8" id="KW-0863">Zinc-finger</keyword>
<reference evidence="12" key="4">
    <citation type="submission" date="2019-09" db="EMBL/GenBank/DDBJ databases">
        <authorList>
            <person name="Gao Z."/>
        </authorList>
    </citation>
    <scope>NUCLEOTIDE SEQUENCE</scope>
    <source>
        <tissue evidence="12">Leaves</tissue>
    </source>
</reference>
<dbReference type="Pfam" id="PF22996">
    <property type="entry name" value="C2H2-2nd_BIRD-IDD"/>
    <property type="match status" value="1"/>
</dbReference>
<dbReference type="InterPro" id="IPR036236">
    <property type="entry name" value="Znf_C2H2_sf"/>
</dbReference>
<keyword evidence="7" id="KW-0804">Transcription</keyword>
<keyword evidence="13" id="KW-1185">Reference proteome</keyword>
<protein>
    <submittedName>
        <fullName evidence="11 12">Zinc finger protein</fullName>
    </submittedName>
</protein>
<proteinExistence type="evidence at transcript level"/>
<keyword evidence="1" id="KW-0479">Metal-binding</keyword>
<feature type="domain" description="C2H2-type" evidence="10">
    <location>
        <begin position="61"/>
        <end position="83"/>
    </location>
</feature>
<feature type="region of interest" description="Disordered" evidence="9">
    <location>
        <begin position="1"/>
        <end position="45"/>
    </location>
</feature>
<dbReference type="Pfam" id="PF22992">
    <property type="entry name" value="C2CH-4th_BIRD-IDD"/>
    <property type="match status" value="1"/>
</dbReference>
<evidence type="ECO:0000259" key="10">
    <source>
        <dbReference type="PROSITE" id="PS50157"/>
    </source>
</evidence>
<dbReference type="EMBL" id="JX105246">
    <property type="protein sequence ID" value="AFY26885.1"/>
    <property type="molecule type" value="mRNA"/>
</dbReference>
<dbReference type="EMBL" id="RXIC02000023">
    <property type="protein sequence ID" value="KAB1214597.1"/>
    <property type="molecule type" value="Genomic_DNA"/>
</dbReference>
<dbReference type="InterPro" id="IPR055186">
    <property type="entry name" value="C2H2-2nd_BIRD-IDD"/>
</dbReference>
<dbReference type="PANTHER" id="PTHR10593">
    <property type="entry name" value="SERINE/THREONINE-PROTEIN KINASE RIO"/>
    <property type="match status" value="1"/>
</dbReference>
<evidence type="ECO:0000256" key="7">
    <source>
        <dbReference type="ARBA" id="ARBA00023163"/>
    </source>
</evidence>
<gene>
    <name evidence="12" type="ORF">CJ030_MR5G017611</name>
</gene>
<evidence type="ECO:0000313" key="12">
    <source>
        <dbReference type="EMBL" id="KAB1214597.1"/>
    </source>
</evidence>
<dbReference type="GO" id="GO:0008270">
    <property type="term" value="F:zinc ion binding"/>
    <property type="evidence" value="ECO:0007669"/>
    <property type="project" value="UniProtKB-KW"/>
</dbReference>
<evidence type="ECO:0000256" key="2">
    <source>
        <dbReference type="ARBA" id="ARBA00022737"/>
    </source>
</evidence>
<reference evidence="11" key="1">
    <citation type="journal article" date="2012" name="Am. J. Bot.">
        <title>Development and characterization of 109 polymorphic EST-SSRs derived from the Chinese bayberry (Myrica rubra, Myricaceae) transcriptome.</title>
        <authorList>
            <person name="Zhang S.Y."/>
            <person name="Li X."/>
            <person name="Feng C."/>
            <person name="Zhu C.Q."/>
            <person name="Grierson D."/>
            <person name="Xu C.J."/>
            <person name="Chen K.S."/>
        </authorList>
    </citation>
    <scope>NUCLEOTIDE SEQUENCE</scope>
</reference>
<feature type="region of interest" description="Disordered" evidence="9">
    <location>
        <begin position="203"/>
        <end position="290"/>
    </location>
</feature>
<dbReference type="AlphaFoldDB" id="K9P0T0"/>
<dbReference type="InterPro" id="IPR031140">
    <property type="entry name" value="IDD1-16"/>
</dbReference>
<dbReference type="InterPro" id="IPR055185">
    <property type="entry name" value="C2CH-4th_BIRD-IDD"/>
</dbReference>
<dbReference type="Proteomes" id="UP000516437">
    <property type="component" value="Chromosome 5"/>
</dbReference>
<dbReference type="SMART" id="SM00355">
    <property type="entry name" value="ZnF_C2H2"/>
    <property type="match status" value="3"/>
</dbReference>
<dbReference type="PROSITE" id="PS50157">
    <property type="entry name" value="ZINC_FINGER_C2H2_2"/>
    <property type="match status" value="1"/>
</dbReference>
<evidence type="ECO:0000256" key="9">
    <source>
        <dbReference type="SAM" id="MobiDB-lite"/>
    </source>
</evidence>
<reference evidence="12" key="2">
    <citation type="submission" date="2018-07" db="EMBL/GenBank/DDBJ databases">
        <authorList>
            <person name="Gao Z.-S."/>
            <person name="Jia H.-M."/>
            <person name="Jia H.-J."/>
            <person name="Cai Q.-L."/>
            <person name="Wang Y."/>
            <person name="Zhao H.-B."/>
        </authorList>
    </citation>
    <scope>NUCLEOTIDE SEQUENCE</scope>
    <source>
        <tissue evidence="12">Leaves</tissue>
    </source>
</reference>
<evidence type="ECO:0000256" key="4">
    <source>
        <dbReference type="ARBA" id="ARBA00022833"/>
    </source>
</evidence>
<dbReference type="Pfam" id="PF00096">
    <property type="entry name" value="zf-C2H2"/>
    <property type="match status" value="1"/>
</dbReference>
<keyword evidence="2" id="KW-0677">Repeat</keyword>
<evidence type="ECO:0000256" key="5">
    <source>
        <dbReference type="ARBA" id="ARBA00023015"/>
    </source>
</evidence>
<dbReference type="PROSITE" id="PS00028">
    <property type="entry name" value="ZINC_FINGER_C2H2_1"/>
    <property type="match status" value="1"/>
</dbReference>
<keyword evidence="6" id="KW-0238">DNA-binding</keyword>
<feature type="compositionally biased region" description="Low complexity" evidence="9">
    <location>
        <begin position="7"/>
        <end position="25"/>
    </location>
</feature>
<dbReference type="GO" id="GO:0005634">
    <property type="term" value="C:nucleus"/>
    <property type="evidence" value="ECO:0007669"/>
    <property type="project" value="TreeGrafter"/>
</dbReference>
<feature type="compositionally biased region" description="Pro residues" evidence="9">
    <location>
        <begin position="220"/>
        <end position="243"/>
    </location>
</feature>
<organism evidence="11">
    <name type="scientific">Morella rubra</name>
    <name type="common">Chinese bayberry</name>
    <dbReference type="NCBI Taxonomy" id="262757"/>
    <lineage>
        <taxon>Eukaryota</taxon>
        <taxon>Viridiplantae</taxon>
        <taxon>Streptophyta</taxon>
        <taxon>Embryophyta</taxon>
        <taxon>Tracheophyta</taxon>
        <taxon>Spermatophyta</taxon>
        <taxon>Magnoliopsida</taxon>
        <taxon>eudicotyledons</taxon>
        <taxon>Gunneridae</taxon>
        <taxon>Pentapetalae</taxon>
        <taxon>rosids</taxon>
        <taxon>fabids</taxon>
        <taxon>Fagales</taxon>
        <taxon>Myricaceae</taxon>
        <taxon>Morella</taxon>
    </lineage>
</organism>
<name>K9P0T0_9ROSI</name>
<dbReference type="FunFam" id="3.30.160.60:FF:000131">
    <property type="entry name" value="protein indeterminate-domain 5, chloroplastic-like"/>
    <property type="match status" value="1"/>
</dbReference>
<evidence type="ECO:0000313" key="11">
    <source>
        <dbReference type="EMBL" id="AFY26885.1"/>
    </source>
</evidence>
<dbReference type="PANTHER" id="PTHR10593:SF188">
    <property type="entry name" value="ZINC FINGER PROTEIN GAI-ASSOCIATED FACTOR 1"/>
    <property type="match status" value="1"/>
</dbReference>
<evidence type="ECO:0000256" key="8">
    <source>
        <dbReference type="PROSITE-ProRule" id="PRU00042"/>
    </source>
</evidence>
<keyword evidence="5" id="KW-0805">Transcription regulation</keyword>
<evidence type="ECO:0000256" key="3">
    <source>
        <dbReference type="ARBA" id="ARBA00022771"/>
    </source>
</evidence>